<evidence type="ECO:0000313" key="4">
    <source>
        <dbReference type="EMBL" id="MDQ0514003.1"/>
    </source>
</evidence>
<feature type="chain" id="PRO_5046706551" description="Lipoprotein and hemagglutinin (VlhA) family protein" evidence="3">
    <location>
        <begin position="29"/>
        <end position="690"/>
    </location>
</feature>
<dbReference type="RefSeq" id="WP_256547304.1">
    <property type="nucleotide sequence ID" value="NZ_CP101809.1"/>
</dbReference>
<evidence type="ECO:0000256" key="3">
    <source>
        <dbReference type="SAM" id="SignalP"/>
    </source>
</evidence>
<dbReference type="PROSITE" id="PS51257">
    <property type="entry name" value="PROKAR_LIPOPROTEIN"/>
    <property type="match status" value="1"/>
</dbReference>
<reference evidence="4" key="1">
    <citation type="submission" date="2023-07" db="EMBL/GenBank/DDBJ databases">
        <title>Genomic Encyclopedia of Type Strains, Phase IV (KMG-IV): sequencing the most valuable type-strain genomes for metagenomic binning, comparative biology and taxonomic classification.</title>
        <authorList>
            <person name="Goeker M."/>
        </authorList>
    </citation>
    <scope>NUCLEOTIDE SEQUENCE [LARGE SCALE GENOMIC DNA]</scope>
    <source>
        <strain evidence="4">DSM 21204</strain>
    </source>
</reference>
<dbReference type="Proteomes" id="UP001240643">
    <property type="component" value="Unassembled WGS sequence"/>
</dbReference>
<keyword evidence="5" id="KW-1185">Reference proteome</keyword>
<gene>
    <name evidence="4" type="ORF">J2Z62_000441</name>
</gene>
<feature type="coiled-coil region" evidence="1">
    <location>
        <begin position="227"/>
        <end position="261"/>
    </location>
</feature>
<evidence type="ECO:0000256" key="1">
    <source>
        <dbReference type="SAM" id="Coils"/>
    </source>
</evidence>
<organism evidence="4 5">
    <name type="scientific">Mycoplasmoides fastidiosum</name>
    <dbReference type="NCBI Taxonomy" id="92758"/>
    <lineage>
        <taxon>Bacteria</taxon>
        <taxon>Bacillati</taxon>
        <taxon>Mycoplasmatota</taxon>
        <taxon>Mycoplasmoidales</taxon>
        <taxon>Mycoplasmoidaceae</taxon>
        <taxon>Mycoplasmoides</taxon>
    </lineage>
</organism>
<dbReference type="EMBL" id="JAUSWO010000001">
    <property type="protein sequence ID" value="MDQ0514003.1"/>
    <property type="molecule type" value="Genomic_DNA"/>
</dbReference>
<evidence type="ECO:0000313" key="5">
    <source>
        <dbReference type="Proteomes" id="UP001240643"/>
    </source>
</evidence>
<comment type="caution">
    <text evidence="4">The sequence shown here is derived from an EMBL/GenBank/DDBJ whole genome shotgun (WGS) entry which is preliminary data.</text>
</comment>
<feature type="compositionally biased region" description="Low complexity" evidence="2">
    <location>
        <begin position="52"/>
        <end position="74"/>
    </location>
</feature>
<protein>
    <recommendedName>
        <fullName evidence="6">Lipoprotein and hemagglutinin (VlhA) family protein</fullName>
    </recommendedName>
</protein>
<evidence type="ECO:0008006" key="6">
    <source>
        <dbReference type="Google" id="ProtNLM"/>
    </source>
</evidence>
<proteinExistence type="predicted"/>
<accession>A0ABU0LZH4</accession>
<sequence>MKKFNLFKKNKLWLASLGIATTSSLVLAACANQTQRTTNPPAGTANSTNPQTNNNSGSETNNNTPTAPEEQTPATPTPTPAQRQLANLILDDAGVKKVLEETVATNQKTITDQISQVTAIDGLNKTTVQQSITTLGTAEDPAATTNTSTIYALIKNLETTVANAQTTLVPANEKENFTRALTKVKTDAESLLASLNLLPAASDPKKLKDLEDKFTAALTTFVSATTAAETQTRLTALLEAKNAYQAEVKVVTAKLVDAEQKAFVLDSSTAALSNYVNTAVATFLTAESGVHSTTLNNLVTQVRTGVLGTLGFSVWTAGNVNVEEAKRNLPTGIEEDTTTTQLYSIIVGLANQEVAWKTINSTLKSLTYNQSLLTKTENAVNLMALHAEISVPIDVARLNAYLVHDQSNVVKLFQTTNNNLITAIDNIVNSITNYEKYLVAGSGENAKAQLVTDADDLAIKLSSNASVTGFQTAATSLVAKFKAFKDEWDKSKLAELLRTGTTENPVYPLLSQATALNQAIGVSKNYGNVVQVVGAVETLENQINAITKALGTTAENTANQLLTKLDELITDVTGTQAGSFGKALTDFAAVTDATNQAAINKIAASQTGYVYTTFVNGTAATGSAKAQLSFSQLKTEFEKLQAGNTKQLTVITNLLNNQLRPNQGSQTAALSQHLAELFNNGTVLADTETH</sequence>
<keyword evidence="1" id="KW-0175">Coiled coil</keyword>
<feature type="compositionally biased region" description="Polar residues" evidence="2">
    <location>
        <begin position="35"/>
        <end position="51"/>
    </location>
</feature>
<name>A0ABU0LZH4_9BACT</name>
<evidence type="ECO:0000256" key="2">
    <source>
        <dbReference type="SAM" id="MobiDB-lite"/>
    </source>
</evidence>
<feature type="signal peptide" evidence="3">
    <location>
        <begin position="1"/>
        <end position="28"/>
    </location>
</feature>
<keyword evidence="3" id="KW-0732">Signal</keyword>
<feature type="region of interest" description="Disordered" evidence="2">
    <location>
        <begin position="35"/>
        <end position="80"/>
    </location>
</feature>